<protein>
    <recommendedName>
        <fullName evidence="3 7">Argininosuccinate lyase</fullName>
        <shortName evidence="7">ASAL</shortName>
        <ecNumber evidence="3 7">4.3.2.1</ecNumber>
    </recommendedName>
    <alternativeName>
        <fullName evidence="7">Arginosuccinase</fullName>
    </alternativeName>
</protein>
<dbReference type="CDD" id="cd01359">
    <property type="entry name" value="Argininosuccinate_lyase"/>
    <property type="match status" value="1"/>
</dbReference>
<sequence length="460" mass="51379">MSEKPWDGRFSQKTDQITEAFTSSIDIDKRLYAYDIEGSIAHCKMLAKVSVITEDEASSLIQGLETVKKEIAEGNFRFDDSLEDIHMHIETRLAEVVGTVARKLHTARSRNDQVALDVRMYLKAETLNIISLLTELRKAIVDFAKTRTHVVLPGYTHLQRAQPVLLSHHLMAYYEMFSRDTDRFRDGLERVNVMPLGSAALAGTTYPIDRHYTAELLDFPKVSANSIDSVSDRDFIMEFLSSASICMVHFSRISEELILWSSSEFGFIEFSDAFSTGSSIMPQKKNPDVAELVRGKTGGVFGSLIAILTMMKSLPLAYNRDMQEDKKILFDAADTLKACIGIYISMLPTIKINKDIMEQATTTGFLNATDMADYLAAKGMPFREAHNCVGKAVSYALGKKKELHELSLEELKSFSSLISADIFNTLTTEQIISRRKSFGGTAGENVIAAIEKAEKDLENI</sequence>
<dbReference type="EMBL" id="CP061800">
    <property type="protein sequence ID" value="QTA88567.1"/>
    <property type="molecule type" value="Genomic_DNA"/>
</dbReference>
<dbReference type="InterPro" id="IPR022761">
    <property type="entry name" value="Fumarate_lyase_N"/>
</dbReference>
<dbReference type="SUPFAM" id="SSF48557">
    <property type="entry name" value="L-aspartase-like"/>
    <property type="match status" value="1"/>
</dbReference>
<evidence type="ECO:0000259" key="9">
    <source>
        <dbReference type="Pfam" id="PF14698"/>
    </source>
</evidence>
<proteinExistence type="inferred from homology"/>
<evidence type="ECO:0000256" key="5">
    <source>
        <dbReference type="ARBA" id="ARBA00022605"/>
    </source>
</evidence>
<evidence type="ECO:0000256" key="3">
    <source>
        <dbReference type="ARBA" id="ARBA00012338"/>
    </source>
</evidence>
<dbReference type="InterPro" id="IPR020557">
    <property type="entry name" value="Fumarate_lyase_CS"/>
</dbReference>
<dbReference type="InterPro" id="IPR000362">
    <property type="entry name" value="Fumarate_lyase_fam"/>
</dbReference>
<evidence type="ECO:0000256" key="6">
    <source>
        <dbReference type="ARBA" id="ARBA00023239"/>
    </source>
</evidence>
<evidence type="ECO:0000256" key="1">
    <source>
        <dbReference type="ARBA" id="ARBA00000985"/>
    </source>
</evidence>
<organism evidence="10 11">
    <name type="scientific">Desulfonema magnum</name>
    <dbReference type="NCBI Taxonomy" id="45655"/>
    <lineage>
        <taxon>Bacteria</taxon>
        <taxon>Pseudomonadati</taxon>
        <taxon>Thermodesulfobacteriota</taxon>
        <taxon>Desulfobacteria</taxon>
        <taxon>Desulfobacterales</taxon>
        <taxon>Desulfococcaceae</taxon>
        <taxon>Desulfonema</taxon>
    </lineage>
</organism>
<dbReference type="GO" id="GO:0004056">
    <property type="term" value="F:argininosuccinate lyase activity"/>
    <property type="evidence" value="ECO:0007669"/>
    <property type="project" value="UniProtKB-UniRule"/>
</dbReference>
<comment type="subcellular location">
    <subcellularLocation>
        <location evidence="7">Cytoplasm</location>
    </subcellularLocation>
</comment>
<dbReference type="PANTHER" id="PTHR43814">
    <property type="entry name" value="ARGININOSUCCINATE LYASE"/>
    <property type="match status" value="1"/>
</dbReference>
<evidence type="ECO:0000256" key="2">
    <source>
        <dbReference type="ARBA" id="ARBA00004941"/>
    </source>
</evidence>
<dbReference type="GO" id="GO:0042450">
    <property type="term" value="P:L-arginine biosynthetic process via ornithine"/>
    <property type="evidence" value="ECO:0007669"/>
    <property type="project" value="UniProtKB-UniRule"/>
</dbReference>
<feature type="domain" description="Fumarate lyase N-terminal" evidence="8">
    <location>
        <begin position="8"/>
        <end position="302"/>
    </location>
</feature>
<dbReference type="Pfam" id="PF14698">
    <property type="entry name" value="ASL_C2"/>
    <property type="match status" value="1"/>
</dbReference>
<dbReference type="EC" id="4.3.2.1" evidence="3 7"/>
<evidence type="ECO:0000313" key="11">
    <source>
        <dbReference type="Proteomes" id="UP000663722"/>
    </source>
</evidence>
<dbReference type="NCBIfam" id="TIGR00838">
    <property type="entry name" value="argH"/>
    <property type="match status" value="1"/>
</dbReference>
<comment type="catalytic activity">
    <reaction evidence="1 7">
        <text>2-(N(omega)-L-arginino)succinate = fumarate + L-arginine</text>
        <dbReference type="Rhea" id="RHEA:24020"/>
        <dbReference type="ChEBI" id="CHEBI:29806"/>
        <dbReference type="ChEBI" id="CHEBI:32682"/>
        <dbReference type="ChEBI" id="CHEBI:57472"/>
        <dbReference type="EC" id="4.3.2.1"/>
    </reaction>
</comment>
<feature type="domain" description="Argininosuccinate lyase C-terminal" evidence="9">
    <location>
        <begin position="365"/>
        <end position="432"/>
    </location>
</feature>
<dbReference type="FunFam" id="1.10.40.30:FF:000001">
    <property type="entry name" value="Argininosuccinate lyase"/>
    <property type="match status" value="1"/>
</dbReference>
<dbReference type="Proteomes" id="UP000663722">
    <property type="component" value="Chromosome"/>
</dbReference>
<evidence type="ECO:0000256" key="4">
    <source>
        <dbReference type="ARBA" id="ARBA00022571"/>
    </source>
</evidence>
<dbReference type="RefSeq" id="WP_207683273.1">
    <property type="nucleotide sequence ID" value="NZ_CP061800.1"/>
</dbReference>
<evidence type="ECO:0000259" key="8">
    <source>
        <dbReference type="Pfam" id="PF00206"/>
    </source>
</evidence>
<dbReference type="PROSITE" id="PS00163">
    <property type="entry name" value="FUMARATE_LYASES"/>
    <property type="match status" value="1"/>
</dbReference>
<dbReference type="GO" id="GO:0005829">
    <property type="term" value="C:cytosol"/>
    <property type="evidence" value="ECO:0007669"/>
    <property type="project" value="TreeGrafter"/>
</dbReference>
<dbReference type="InterPro" id="IPR008948">
    <property type="entry name" value="L-Aspartase-like"/>
</dbReference>
<dbReference type="InterPro" id="IPR029419">
    <property type="entry name" value="Arg_succ_lyase_C"/>
</dbReference>
<evidence type="ECO:0000256" key="7">
    <source>
        <dbReference type="HAMAP-Rule" id="MF_00006"/>
    </source>
</evidence>
<name>A0A975BN27_9BACT</name>
<keyword evidence="4 7" id="KW-0055">Arginine biosynthesis</keyword>
<dbReference type="InterPro" id="IPR024083">
    <property type="entry name" value="Fumarase/histidase_N"/>
</dbReference>
<dbReference type="FunFam" id="1.20.200.10:FF:000015">
    <property type="entry name" value="argininosuccinate lyase isoform X2"/>
    <property type="match status" value="1"/>
</dbReference>
<comment type="pathway">
    <text evidence="2 7">Amino-acid biosynthesis; L-arginine biosynthesis; L-arginine from L-ornithine and carbamoyl phosphate: step 3/3.</text>
</comment>
<keyword evidence="5 7" id="KW-0028">Amino-acid biosynthesis</keyword>
<gene>
    <name evidence="7 10" type="primary">argH</name>
    <name evidence="10" type="ORF">dnm_046140</name>
</gene>
<dbReference type="Gene3D" id="1.20.200.10">
    <property type="entry name" value="Fumarase/aspartase (Central domain)"/>
    <property type="match status" value="1"/>
</dbReference>
<dbReference type="PRINTS" id="PR00145">
    <property type="entry name" value="ARGSUCLYASE"/>
</dbReference>
<accession>A0A975BN27</accession>
<keyword evidence="7" id="KW-0963">Cytoplasm</keyword>
<dbReference type="HAMAP" id="MF_00006">
    <property type="entry name" value="Arg_succ_lyase"/>
    <property type="match status" value="1"/>
</dbReference>
<dbReference type="Gene3D" id="1.10.40.30">
    <property type="entry name" value="Fumarase/aspartase (C-terminal domain)"/>
    <property type="match status" value="1"/>
</dbReference>
<comment type="similarity">
    <text evidence="7">Belongs to the lyase 1 family. Argininosuccinate lyase subfamily.</text>
</comment>
<dbReference type="InterPro" id="IPR009049">
    <property type="entry name" value="Argininosuccinate_lyase"/>
</dbReference>
<dbReference type="AlphaFoldDB" id="A0A975BN27"/>
<dbReference type="Gene3D" id="1.10.275.10">
    <property type="entry name" value="Fumarase/aspartase (N-terminal domain)"/>
    <property type="match status" value="1"/>
</dbReference>
<evidence type="ECO:0000313" key="10">
    <source>
        <dbReference type="EMBL" id="QTA88567.1"/>
    </source>
</evidence>
<dbReference type="PRINTS" id="PR00149">
    <property type="entry name" value="FUMRATELYASE"/>
</dbReference>
<keyword evidence="11" id="KW-1185">Reference proteome</keyword>
<dbReference type="FunFam" id="1.10.275.10:FF:000002">
    <property type="entry name" value="Argininosuccinate lyase"/>
    <property type="match status" value="1"/>
</dbReference>
<dbReference type="Pfam" id="PF00206">
    <property type="entry name" value="Lyase_1"/>
    <property type="match status" value="1"/>
</dbReference>
<dbReference type="PANTHER" id="PTHR43814:SF1">
    <property type="entry name" value="ARGININOSUCCINATE LYASE"/>
    <property type="match status" value="1"/>
</dbReference>
<reference evidence="10" key="1">
    <citation type="journal article" date="2021" name="Microb. Physiol.">
        <title>Proteogenomic Insights into the Physiology of Marine, Sulfate-Reducing, Filamentous Desulfonema limicola and Desulfonema magnum.</title>
        <authorList>
            <person name="Schnaars V."/>
            <person name="Wohlbrand L."/>
            <person name="Scheve S."/>
            <person name="Hinrichs C."/>
            <person name="Reinhardt R."/>
            <person name="Rabus R."/>
        </authorList>
    </citation>
    <scope>NUCLEOTIDE SEQUENCE</scope>
    <source>
        <strain evidence="10">4be13</strain>
    </source>
</reference>
<dbReference type="KEGG" id="dmm:dnm_046140"/>
<keyword evidence="6 7" id="KW-0456">Lyase</keyword>